<dbReference type="Proteomes" id="UP000593875">
    <property type="component" value="Chromosome"/>
</dbReference>
<dbReference type="EMBL" id="CP062941">
    <property type="protein sequence ID" value="QOL49401.1"/>
    <property type="molecule type" value="Genomic_DNA"/>
</dbReference>
<dbReference type="KEGG" id="mlir:LPB04_21290"/>
<accession>A0A7L9U2U5</accession>
<organism evidence="1 2">
    <name type="scientific">Massilia litorea</name>
    <dbReference type="NCBI Taxonomy" id="2769491"/>
    <lineage>
        <taxon>Bacteria</taxon>
        <taxon>Pseudomonadati</taxon>
        <taxon>Pseudomonadota</taxon>
        <taxon>Betaproteobacteria</taxon>
        <taxon>Burkholderiales</taxon>
        <taxon>Oxalobacteraceae</taxon>
        <taxon>Telluria group</taxon>
        <taxon>Massilia</taxon>
    </lineage>
</organism>
<name>A0A7L9U2U5_9BURK</name>
<proteinExistence type="predicted"/>
<reference evidence="1 2" key="1">
    <citation type="submission" date="2020-10" db="EMBL/GenBank/DDBJ databases">
        <title>Genome sequencing of Massilia sp. LPB0304.</title>
        <authorList>
            <person name="Kim J."/>
        </authorList>
    </citation>
    <scope>NUCLEOTIDE SEQUENCE [LARGE SCALE GENOMIC DNA]</scope>
    <source>
        <strain evidence="1 2">LPB0304</strain>
    </source>
</reference>
<evidence type="ECO:0000313" key="1">
    <source>
        <dbReference type="EMBL" id="QOL49401.1"/>
    </source>
</evidence>
<gene>
    <name evidence="1" type="ORF">LPB04_21290</name>
</gene>
<keyword evidence="2" id="KW-1185">Reference proteome</keyword>
<dbReference type="RefSeq" id="WP_193686441.1">
    <property type="nucleotide sequence ID" value="NZ_CP062941.1"/>
</dbReference>
<protein>
    <submittedName>
        <fullName evidence="1">Uncharacterized protein</fullName>
    </submittedName>
</protein>
<evidence type="ECO:0000313" key="2">
    <source>
        <dbReference type="Proteomes" id="UP000593875"/>
    </source>
</evidence>
<sequence length="86" mass="10018">MSDKFTTECSWRKIALYRGCLKCQLNNLFRRVKYFFRNVVYLRQLSGLQDQDEFPQSIFKKMLKGILAMWDGAQTGRADAGNLEAS</sequence>
<dbReference type="AlphaFoldDB" id="A0A7L9U2U5"/>